<dbReference type="Pfam" id="PF12158">
    <property type="entry name" value="DUF3592"/>
    <property type="match status" value="1"/>
</dbReference>
<dbReference type="Proteomes" id="UP000265719">
    <property type="component" value="Chromosome"/>
</dbReference>
<dbReference type="OrthoDB" id="3430041at2"/>
<protein>
    <submittedName>
        <fullName evidence="2">DUF3592 domain-containing protein</fullName>
    </submittedName>
</protein>
<dbReference type="RefSeq" id="WP_068692204.1">
    <property type="nucleotide sequence ID" value="NZ_CP063196.1"/>
</dbReference>
<dbReference type="InterPro" id="IPR021994">
    <property type="entry name" value="DUF3592"/>
</dbReference>
<evidence type="ECO:0000313" key="3">
    <source>
        <dbReference type="Proteomes" id="UP000265719"/>
    </source>
</evidence>
<feature type="domain" description="DUF3592" evidence="1">
    <location>
        <begin position="38"/>
        <end position="98"/>
    </location>
</feature>
<sequence length="131" mass="14751">MELYYPLLPIGIGLVSLLWLVHDIVATWLLRLRGDHAEGRIVGYEETNRTSKMVVRFHTEDGEEVLAVHDNSSWSAARHGDPVTVSYDPRNPRRARVVAASWLSLWPRALFLSLAAGILLIGCLLGFLAWF</sequence>
<reference evidence="2" key="1">
    <citation type="submission" date="2020-10" db="EMBL/GenBank/DDBJ databases">
        <title>De novo genome project of the cellulose decomposer Thermobifida halotolerans type strain.</title>
        <authorList>
            <person name="Nagy I."/>
            <person name="Horvath B."/>
            <person name="Kukolya J."/>
            <person name="Nagy I."/>
            <person name="Orsini M."/>
        </authorList>
    </citation>
    <scope>NUCLEOTIDE SEQUENCE</scope>
    <source>
        <strain evidence="2">DSM 44931</strain>
    </source>
</reference>
<proteinExistence type="predicted"/>
<accession>A0A399FXM0</accession>
<dbReference type="AlphaFoldDB" id="A0A399FXM0"/>
<dbReference type="EMBL" id="CP063196">
    <property type="protein sequence ID" value="UOE18165.1"/>
    <property type="molecule type" value="Genomic_DNA"/>
</dbReference>
<name>A0A399FXM0_9ACTN</name>
<dbReference type="KEGG" id="thao:NI17_015080"/>
<gene>
    <name evidence="2" type="ORF">NI17_015080</name>
</gene>
<keyword evidence="3" id="KW-1185">Reference proteome</keyword>
<evidence type="ECO:0000313" key="2">
    <source>
        <dbReference type="EMBL" id="UOE18165.1"/>
    </source>
</evidence>
<evidence type="ECO:0000259" key="1">
    <source>
        <dbReference type="Pfam" id="PF12158"/>
    </source>
</evidence>
<organism evidence="2 3">
    <name type="scientific">Thermobifida halotolerans</name>
    <dbReference type="NCBI Taxonomy" id="483545"/>
    <lineage>
        <taxon>Bacteria</taxon>
        <taxon>Bacillati</taxon>
        <taxon>Actinomycetota</taxon>
        <taxon>Actinomycetes</taxon>
        <taxon>Streptosporangiales</taxon>
        <taxon>Nocardiopsidaceae</taxon>
        <taxon>Thermobifida</taxon>
    </lineage>
</organism>